<evidence type="ECO:0000256" key="13">
    <source>
        <dbReference type="PIRNR" id="PIRNR000977"/>
    </source>
</evidence>
<dbReference type="InterPro" id="IPR012337">
    <property type="entry name" value="RNaseH-like_sf"/>
</dbReference>
<dbReference type="Gene3D" id="3.30.1520.20">
    <property type="entry name" value="Exonuclease ExoI, domain 2"/>
    <property type="match status" value="1"/>
</dbReference>
<evidence type="ECO:0000256" key="3">
    <source>
        <dbReference type="ARBA" id="ARBA00019900"/>
    </source>
</evidence>
<evidence type="ECO:0000259" key="17">
    <source>
        <dbReference type="PROSITE" id="PS51785"/>
    </source>
</evidence>
<dbReference type="SUPFAM" id="SSF53098">
    <property type="entry name" value="Ribonuclease H-like"/>
    <property type="match status" value="1"/>
</dbReference>
<evidence type="ECO:0000256" key="12">
    <source>
        <dbReference type="ARBA" id="ARBA00046792"/>
    </source>
</evidence>
<evidence type="ECO:0000313" key="18">
    <source>
        <dbReference type="EMBL" id="PCH60783.1"/>
    </source>
</evidence>
<evidence type="ECO:0000259" key="16">
    <source>
        <dbReference type="PROSITE" id="PS51784"/>
    </source>
</evidence>
<dbReference type="PROSITE" id="PS51785">
    <property type="entry name" value="EXOI_C"/>
    <property type="match status" value="1"/>
</dbReference>
<evidence type="ECO:0000256" key="15">
    <source>
        <dbReference type="PIRSR" id="PIRSR000977-2"/>
    </source>
</evidence>
<keyword evidence="9 15" id="KW-0460">Magnesium</keyword>
<protein>
    <recommendedName>
        <fullName evidence="3 13">Exodeoxyribonuclease I</fullName>
        <ecNumber evidence="2 13">3.1.11.1</ecNumber>
    </recommendedName>
</protein>
<dbReference type="GO" id="GO:0046872">
    <property type="term" value="F:metal ion binding"/>
    <property type="evidence" value="ECO:0007669"/>
    <property type="project" value="UniProtKB-KW"/>
</dbReference>
<dbReference type="InterPro" id="IPR023607">
    <property type="entry name" value="Exodeoxyribonuclease_I"/>
</dbReference>
<keyword evidence="8 13" id="KW-0269">Exonuclease</keyword>
<dbReference type="GO" id="GO:0003677">
    <property type="term" value="F:DNA binding"/>
    <property type="evidence" value="ECO:0007669"/>
    <property type="project" value="UniProtKB-KW"/>
</dbReference>
<comment type="caution">
    <text evidence="18">The sequence shown here is derived from an EMBL/GenBank/DDBJ whole genome shotgun (WGS) entry which is preliminary data.</text>
</comment>
<organism evidence="18 19">
    <name type="scientific">SAR86 cluster bacterium</name>
    <dbReference type="NCBI Taxonomy" id="2030880"/>
    <lineage>
        <taxon>Bacteria</taxon>
        <taxon>Pseudomonadati</taxon>
        <taxon>Pseudomonadota</taxon>
        <taxon>Gammaproteobacteria</taxon>
        <taxon>SAR86 cluster</taxon>
    </lineage>
</organism>
<dbReference type="Pfam" id="PF00929">
    <property type="entry name" value="RNase_T"/>
    <property type="match status" value="1"/>
</dbReference>
<comment type="cofactor">
    <cofactor evidence="15">
        <name>Mg(2+)</name>
        <dbReference type="ChEBI" id="CHEBI:18420"/>
    </cofactor>
    <text evidence="15">Binds 2 Mg(2+) ions per monomer.</text>
</comment>
<keyword evidence="11 13" id="KW-0234">DNA repair</keyword>
<dbReference type="GO" id="GO:0008310">
    <property type="term" value="F:single-stranded DNA 3'-5' DNA exonuclease activity"/>
    <property type="evidence" value="ECO:0007669"/>
    <property type="project" value="UniProtKB-EC"/>
</dbReference>
<dbReference type="EC" id="3.1.11.1" evidence="2 13"/>
<dbReference type="AlphaFoldDB" id="A0A2A4MLJ9"/>
<dbReference type="NCBIfam" id="NF008746">
    <property type="entry name" value="PRK11779.1"/>
    <property type="match status" value="1"/>
</dbReference>
<proteinExistence type="predicted"/>
<dbReference type="Gene3D" id="3.30.420.10">
    <property type="entry name" value="Ribonuclease H-like superfamily/Ribonuclease H"/>
    <property type="match status" value="1"/>
</dbReference>
<evidence type="ECO:0000256" key="6">
    <source>
        <dbReference type="ARBA" id="ARBA00022763"/>
    </source>
</evidence>
<evidence type="ECO:0000256" key="10">
    <source>
        <dbReference type="ARBA" id="ARBA00023125"/>
    </source>
</evidence>
<dbReference type="PROSITE" id="PS51784">
    <property type="entry name" value="EXOI_SH3"/>
    <property type="match status" value="1"/>
</dbReference>
<dbReference type="InterPro" id="IPR038649">
    <property type="entry name" value="EXOI_SH3_sf"/>
</dbReference>
<dbReference type="Pfam" id="PF26016">
    <property type="entry name" value="ExoI_C"/>
    <property type="match status" value="1"/>
</dbReference>
<feature type="binding site" evidence="15">
    <location>
        <position position="12"/>
    </location>
    <ligand>
        <name>Mg(2+)</name>
        <dbReference type="ChEBI" id="CHEBI:18420"/>
        <label>2</label>
    </ligand>
</feature>
<dbReference type="InterPro" id="IPR058561">
    <property type="entry name" value="Exonuc_1_C"/>
</dbReference>
<evidence type="ECO:0000256" key="5">
    <source>
        <dbReference type="ARBA" id="ARBA00022723"/>
    </source>
</evidence>
<dbReference type="InterPro" id="IPR036397">
    <property type="entry name" value="RNaseH_sf"/>
</dbReference>
<dbReference type="GO" id="GO:0006281">
    <property type="term" value="P:DNA repair"/>
    <property type="evidence" value="ECO:0007669"/>
    <property type="project" value="UniProtKB-KW"/>
</dbReference>
<dbReference type="InterPro" id="IPR034747">
    <property type="entry name" value="EXOI_SH3"/>
</dbReference>
<keyword evidence="10" id="KW-0238">DNA-binding</keyword>
<keyword evidence="4 13" id="KW-0540">Nuclease</keyword>
<feature type="domain" description="ExoI SH3-like" evidence="16">
    <location>
        <begin position="197"/>
        <end position="351"/>
    </location>
</feature>
<dbReference type="FunFam" id="3.30.420.10:FF:000033">
    <property type="entry name" value="Exodeoxyribonuclease I"/>
    <property type="match status" value="1"/>
</dbReference>
<evidence type="ECO:0000313" key="19">
    <source>
        <dbReference type="Proteomes" id="UP000218172"/>
    </source>
</evidence>
<dbReference type="Gene3D" id="1.20.1280.70">
    <property type="entry name" value="Exonuclease ExoI, domain 3"/>
    <property type="match status" value="1"/>
</dbReference>
<evidence type="ECO:0000256" key="2">
    <source>
        <dbReference type="ARBA" id="ARBA00012108"/>
    </source>
</evidence>
<keyword evidence="6 13" id="KW-0227">DNA damage</keyword>
<dbReference type="InterPro" id="IPR013620">
    <property type="entry name" value="Exonuc_1_SH3"/>
</dbReference>
<dbReference type="Proteomes" id="UP000218172">
    <property type="component" value="Unassembled WGS sequence"/>
</dbReference>
<dbReference type="PIRSF" id="PIRSF000977">
    <property type="entry name" value="Exodeoxyribonuclease_I"/>
    <property type="match status" value="1"/>
</dbReference>
<evidence type="ECO:0000256" key="14">
    <source>
        <dbReference type="PIRSR" id="PIRSR000977-1"/>
    </source>
</evidence>
<keyword evidence="5 15" id="KW-0479">Metal-binding</keyword>
<feature type="binding site" evidence="15">
    <location>
        <position position="10"/>
    </location>
    <ligand>
        <name>Mg(2+)</name>
        <dbReference type="ChEBI" id="CHEBI:18420"/>
        <label>1</label>
    </ligand>
</feature>
<comment type="catalytic activity">
    <reaction evidence="1 13">
        <text>Exonucleolytic cleavage in the 3'- to 5'-direction to yield nucleoside 5'-phosphates.</text>
        <dbReference type="EC" id="3.1.11.1"/>
    </reaction>
</comment>
<dbReference type="Pfam" id="PF08411">
    <property type="entry name" value="ExoI_SH3"/>
    <property type="match status" value="1"/>
</dbReference>
<dbReference type="InterPro" id="IPR013520">
    <property type="entry name" value="Ribonucl_H"/>
</dbReference>
<comment type="subunit">
    <text evidence="12">Monomer. Interacts with ssb (via C-terminus); this interaction stimulates the exonuclease activity by recruiting the enzyme to its substrate.</text>
</comment>
<sequence length="476" mass="54747">MAAKTIYWYDFETFGRDPRRDRASQFAGIRTDEDLNIIGKPLVIYCKPANDFLPSPGACLITGISPQHAYKEGLNEAEFIGQIHRQFSQAGTCVAGYNSIRFDDELTRQLLYRNFHDPYEREWRHGNSRWDLIDMVRLCAATRSQGINWPLKDDGANSFKLDQLTVSNGIGHENAHDALADVIATIEMAKLIKSKQPKLYDYVYRLKNKKTVIAQIDKFNSQPFLHVSMMYPAKLGCLALVAPICKHPTDSNGLIVCDLRQDPREWMDYSVAQLQYQLFTPQAQLKEGEKRLPLKTLHYNRCPVIAPLSVLSDEAADKFAIDKALCQKHGQLLQANPELLNKISQAFSQQAMNKSDDPDFMIYSGGFFAESDKKLMQVIRTSSPEDLATLNLPFRDSRLDEMLFRYRARNYFETLNEQERLRWQTFRLGRINDKDNREGFDKEMFEIEQGDLKPDDISVLTQLKAYIDSLKSQDIQ</sequence>
<feature type="domain" description="ExoI C-terminal" evidence="17">
    <location>
        <begin position="354"/>
        <end position="471"/>
    </location>
</feature>
<dbReference type="CDD" id="cd06138">
    <property type="entry name" value="ExoI_N"/>
    <property type="match status" value="1"/>
</dbReference>
<evidence type="ECO:0000256" key="9">
    <source>
        <dbReference type="ARBA" id="ARBA00022842"/>
    </source>
</evidence>
<gene>
    <name evidence="18" type="ORF">COC19_05430</name>
</gene>
<name>A0A2A4MLJ9_9GAMM</name>
<feature type="binding site" evidence="14">
    <location>
        <position position="12"/>
    </location>
    <ligand>
        <name>substrate</name>
    </ligand>
</feature>
<evidence type="ECO:0000256" key="4">
    <source>
        <dbReference type="ARBA" id="ARBA00022722"/>
    </source>
</evidence>
<evidence type="ECO:0000256" key="1">
    <source>
        <dbReference type="ARBA" id="ARBA00000563"/>
    </source>
</evidence>
<evidence type="ECO:0000256" key="7">
    <source>
        <dbReference type="ARBA" id="ARBA00022801"/>
    </source>
</evidence>
<keyword evidence="7 13" id="KW-0378">Hydrolase</keyword>
<dbReference type="EMBL" id="NVQR01000081">
    <property type="protein sequence ID" value="PCH60783.1"/>
    <property type="molecule type" value="Genomic_DNA"/>
</dbReference>
<evidence type="ECO:0000256" key="8">
    <source>
        <dbReference type="ARBA" id="ARBA00022839"/>
    </source>
</evidence>
<reference evidence="19" key="1">
    <citation type="submission" date="2017-08" db="EMBL/GenBank/DDBJ databases">
        <title>A dynamic microbial community with high functional redundancy inhabits the cold, oxic subseafloor aquifer.</title>
        <authorList>
            <person name="Tully B.J."/>
            <person name="Wheat C.G."/>
            <person name="Glazer B.T."/>
            <person name="Huber J.A."/>
        </authorList>
    </citation>
    <scope>NUCLEOTIDE SEQUENCE [LARGE SCALE GENOMIC DNA]</scope>
</reference>
<feature type="binding site" evidence="14">
    <location>
        <position position="160"/>
    </location>
    <ligand>
        <name>substrate</name>
    </ligand>
</feature>
<evidence type="ECO:0000256" key="11">
    <source>
        <dbReference type="ARBA" id="ARBA00023204"/>
    </source>
</evidence>
<feature type="binding site" evidence="15">
    <location>
        <position position="181"/>
    </location>
    <ligand>
        <name>Mg(2+)</name>
        <dbReference type="ChEBI" id="CHEBI:18420"/>
        <label>2</label>
    </ligand>
</feature>
<dbReference type="FunFam" id="1.20.1280.70:FF:000001">
    <property type="entry name" value="Exodeoxyribonuclease I"/>
    <property type="match status" value="1"/>
</dbReference>
<accession>A0A2A4MLJ9</accession>